<dbReference type="GO" id="GO:0016787">
    <property type="term" value="F:hydrolase activity"/>
    <property type="evidence" value="ECO:0007669"/>
    <property type="project" value="UniProtKB-KW"/>
</dbReference>
<name>A0ABV8UG41_9PROT</name>
<dbReference type="SUPFAM" id="SSF53474">
    <property type="entry name" value="alpha/beta-Hydrolases"/>
    <property type="match status" value="1"/>
</dbReference>
<comment type="caution">
    <text evidence="1">The sequence shown here is derived from an EMBL/GenBank/DDBJ whole genome shotgun (WGS) entry which is preliminary data.</text>
</comment>
<dbReference type="InterPro" id="IPR029058">
    <property type="entry name" value="AB_hydrolase_fold"/>
</dbReference>
<dbReference type="EMBL" id="JBHSCR010000033">
    <property type="protein sequence ID" value="MFC4349585.1"/>
    <property type="molecule type" value="Genomic_DNA"/>
</dbReference>
<dbReference type="Gene3D" id="3.40.50.1820">
    <property type="entry name" value="alpha/beta hydrolase"/>
    <property type="match status" value="1"/>
</dbReference>
<accession>A0ABV8UG41</accession>
<proteinExistence type="predicted"/>
<reference evidence="2" key="1">
    <citation type="journal article" date="2019" name="Int. J. Syst. Evol. Microbiol.">
        <title>The Global Catalogue of Microorganisms (GCM) 10K type strain sequencing project: providing services to taxonomists for standard genome sequencing and annotation.</title>
        <authorList>
            <consortium name="The Broad Institute Genomics Platform"/>
            <consortium name="The Broad Institute Genome Sequencing Center for Infectious Disease"/>
            <person name="Wu L."/>
            <person name="Ma J."/>
        </authorList>
    </citation>
    <scope>NUCLEOTIDE SEQUENCE [LARGE SCALE GENOMIC DNA]</scope>
    <source>
        <strain evidence="2">CGMCC 1.15304</strain>
    </source>
</reference>
<protein>
    <submittedName>
        <fullName evidence="1">Alpha/beta hydrolase</fullName>
    </submittedName>
</protein>
<keyword evidence="1" id="KW-0378">Hydrolase</keyword>
<sequence length="291" mass="32653">MPGQTTEYNYQLSGYYLGASTTIACQHDQRFSFCTYAPRSILKDGPEGYRLLVAVHSSDRDYQDIRMQFADLAEKEKLIVLAPLFPSGIADRQDNDNYKYIAYRDIRFDLLLLQMIEEAATLYGINVDRFALFGFSGGAHFAHRFFYLHPDRLSAVSIAAPGSVTILDQGQDWWVGTRNMEDLFGKSLDLAAMRQVPAQLLVGREDTNTDAITHRPGRGKWMPGANDAGVTRIDRLHTLYKNWQAQDLAVSLEEIPGAGHDCRPLVAPAVRFFAEHMRGENGQPLVAGKHP</sequence>
<evidence type="ECO:0000313" key="1">
    <source>
        <dbReference type="EMBL" id="MFC4349585.1"/>
    </source>
</evidence>
<dbReference type="RefSeq" id="WP_068147141.1">
    <property type="nucleotide sequence ID" value="NZ_JBHSCR010000033.1"/>
</dbReference>
<keyword evidence="2" id="KW-1185">Reference proteome</keyword>
<organism evidence="1 2">
    <name type="scientific">Kordiimonas lipolytica</name>
    <dbReference type="NCBI Taxonomy" id="1662421"/>
    <lineage>
        <taxon>Bacteria</taxon>
        <taxon>Pseudomonadati</taxon>
        <taxon>Pseudomonadota</taxon>
        <taxon>Alphaproteobacteria</taxon>
        <taxon>Kordiimonadales</taxon>
        <taxon>Kordiimonadaceae</taxon>
        <taxon>Kordiimonas</taxon>
    </lineage>
</organism>
<evidence type="ECO:0000313" key="2">
    <source>
        <dbReference type="Proteomes" id="UP001595776"/>
    </source>
</evidence>
<gene>
    <name evidence="1" type="ORF">ACFO5Q_17175</name>
</gene>
<dbReference type="Proteomes" id="UP001595776">
    <property type="component" value="Unassembled WGS sequence"/>
</dbReference>